<comment type="caution">
    <text evidence="2">The sequence shown here is derived from an EMBL/GenBank/DDBJ whole genome shotgun (WGS) entry which is preliminary data.</text>
</comment>
<dbReference type="EMBL" id="NPDP01000011">
    <property type="protein sequence ID" value="PJZ30355.1"/>
    <property type="molecule type" value="Genomic_DNA"/>
</dbReference>
<sequence>MQKSCGRNEKNAMRKFEKRIRTCKNSENKGDSMSKNRTGLTEPSSVFRFYQGKNRTITYLCEPV</sequence>
<feature type="region of interest" description="Disordered" evidence="1">
    <location>
        <begin position="1"/>
        <end position="40"/>
    </location>
</feature>
<keyword evidence="3" id="KW-1185">Reference proteome</keyword>
<evidence type="ECO:0000313" key="3">
    <source>
        <dbReference type="Proteomes" id="UP000231919"/>
    </source>
</evidence>
<dbReference type="Proteomes" id="UP000231919">
    <property type="component" value="Unassembled WGS sequence"/>
</dbReference>
<protein>
    <submittedName>
        <fullName evidence="2">Uncharacterized protein</fullName>
    </submittedName>
</protein>
<evidence type="ECO:0000313" key="2">
    <source>
        <dbReference type="EMBL" id="PJZ30355.1"/>
    </source>
</evidence>
<proteinExistence type="predicted"/>
<name>A0ABX4NAY5_9LEPT</name>
<reference evidence="2 3" key="1">
    <citation type="submission" date="2017-07" db="EMBL/GenBank/DDBJ databases">
        <title>Leptospira spp. isolated from tropical soils.</title>
        <authorList>
            <person name="Thibeaux R."/>
            <person name="Iraola G."/>
            <person name="Ferres I."/>
            <person name="Bierque E."/>
            <person name="Girault D."/>
            <person name="Soupe-Gilbert M.-E."/>
            <person name="Picardeau M."/>
            <person name="Goarant C."/>
        </authorList>
    </citation>
    <scope>NUCLEOTIDE SEQUENCE [LARGE SCALE GENOMIC DNA]</scope>
    <source>
        <strain evidence="2 3">JW2-C-B1</strain>
    </source>
</reference>
<accession>A0ABX4NAY5</accession>
<evidence type="ECO:0000256" key="1">
    <source>
        <dbReference type="SAM" id="MobiDB-lite"/>
    </source>
</evidence>
<feature type="compositionally biased region" description="Basic and acidic residues" evidence="1">
    <location>
        <begin position="24"/>
        <end position="34"/>
    </location>
</feature>
<organism evidence="2 3">
    <name type="scientific">Leptospira kmetyi</name>
    <dbReference type="NCBI Taxonomy" id="408139"/>
    <lineage>
        <taxon>Bacteria</taxon>
        <taxon>Pseudomonadati</taxon>
        <taxon>Spirochaetota</taxon>
        <taxon>Spirochaetia</taxon>
        <taxon>Leptospirales</taxon>
        <taxon>Leptospiraceae</taxon>
        <taxon>Leptospira</taxon>
    </lineage>
</organism>
<gene>
    <name evidence="2" type="ORF">CH378_07955</name>
</gene>
<feature type="compositionally biased region" description="Basic and acidic residues" evidence="1">
    <location>
        <begin position="1"/>
        <end position="15"/>
    </location>
</feature>